<evidence type="ECO:0000313" key="2">
    <source>
        <dbReference type="Proteomes" id="UP000287872"/>
    </source>
</evidence>
<gene>
    <name evidence="1" type="ORF">Ctaglu_24970</name>
</gene>
<accession>A0A401UMW4</accession>
<dbReference type="EMBL" id="BHYK01000013">
    <property type="protein sequence ID" value="GCD10874.1"/>
    <property type="molecule type" value="Genomic_DNA"/>
</dbReference>
<name>A0A401UMW4_9CLOT</name>
<evidence type="ECO:0000313" key="1">
    <source>
        <dbReference type="EMBL" id="GCD10874.1"/>
    </source>
</evidence>
<dbReference type="Proteomes" id="UP000287872">
    <property type="component" value="Unassembled WGS sequence"/>
</dbReference>
<dbReference type="Gene3D" id="1.10.1070.20">
    <property type="match status" value="1"/>
</dbReference>
<comment type="caution">
    <text evidence="1">The sequence shown here is derived from an EMBL/GenBank/DDBJ whole genome shotgun (WGS) entry which is preliminary data.</text>
</comment>
<protein>
    <recommendedName>
        <fullName evidence="3">HipA-like C-terminal domain-containing protein</fullName>
    </recommendedName>
</protein>
<organism evidence="1 2">
    <name type="scientific">Clostridium tagluense</name>
    <dbReference type="NCBI Taxonomy" id="360422"/>
    <lineage>
        <taxon>Bacteria</taxon>
        <taxon>Bacillati</taxon>
        <taxon>Bacillota</taxon>
        <taxon>Clostridia</taxon>
        <taxon>Eubacteriales</taxon>
        <taxon>Clostridiaceae</taxon>
        <taxon>Clostridium</taxon>
    </lineage>
</organism>
<proteinExistence type="predicted"/>
<sequence length="372" mass="43112">MKKVDLINIANKYSKNQEYNFTGYLMYKDKQIAEIKDTEFIKSLDDNLLPVIMINKNAGSLEAWLQTRVIDTHRTNSRQVRRRLSVRSEVPKEIVIKARAISITDSYWLKWMDEDITYNDVRSRLSDGLNTIALYGNATEINFKDVDISPELTNIGSFEKCWKLIEGCWYMIKKGTYKENFAEVLIANIAIYLGFNAVKYEAIEDGALVKSKDFTNNCEVDFEPMFSFVREYWEIDDSISIIKELGYIEDFLNITFMDALCYNIDRHTFNFGILRKDGEPIGLAPNFDNNLGLSGVLNNSGLENTWYSTSFTRNNYKPILEEHNYDIPKIDLEVIKEIINETLKGFPSLKSESGFSETVFKIVKNNYEELLK</sequence>
<dbReference type="AlphaFoldDB" id="A0A401UMW4"/>
<keyword evidence="2" id="KW-1185">Reference proteome</keyword>
<dbReference type="OrthoDB" id="9812605at2"/>
<dbReference type="RefSeq" id="WP_125002171.1">
    <property type="nucleotide sequence ID" value="NZ_BHYK01000013.1"/>
</dbReference>
<reference evidence="1 2" key="1">
    <citation type="submission" date="2018-11" db="EMBL/GenBank/DDBJ databases">
        <title>Genome sequencing and assembly of Clostridium tagluense strain A121.</title>
        <authorList>
            <person name="Murakami T."/>
            <person name="Segawa T."/>
            <person name="Shcherbakova V.A."/>
            <person name="Mori H."/>
            <person name="Yoshimura Y."/>
        </authorList>
    </citation>
    <scope>NUCLEOTIDE SEQUENCE [LARGE SCALE GENOMIC DNA]</scope>
    <source>
        <strain evidence="1 2">A121</strain>
    </source>
</reference>
<evidence type="ECO:0008006" key="3">
    <source>
        <dbReference type="Google" id="ProtNLM"/>
    </source>
</evidence>